<dbReference type="InterPro" id="IPR001537">
    <property type="entry name" value="SpoU_MeTrfase"/>
</dbReference>
<dbReference type="Gene3D" id="3.30.1330.30">
    <property type="match status" value="1"/>
</dbReference>
<name>A0A3B0QZW0_9ZZZZ</name>
<organism evidence="5">
    <name type="scientific">hydrothermal vent metagenome</name>
    <dbReference type="NCBI Taxonomy" id="652676"/>
    <lineage>
        <taxon>unclassified sequences</taxon>
        <taxon>metagenomes</taxon>
        <taxon>ecological metagenomes</taxon>
    </lineage>
</organism>
<dbReference type="AlphaFoldDB" id="A0A3B0QZW0"/>
<evidence type="ECO:0000256" key="1">
    <source>
        <dbReference type="ARBA" id="ARBA00022603"/>
    </source>
</evidence>
<feature type="domain" description="RNA 2-O ribose methyltransferase substrate binding" evidence="4">
    <location>
        <begin position="25"/>
        <end position="96"/>
    </location>
</feature>
<feature type="compositionally biased region" description="Basic residues" evidence="3">
    <location>
        <begin position="1"/>
        <end position="16"/>
    </location>
</feature>
<keyword evidence="2 5" id="KW-0808">Transferase</keyword>
<dbReference type="GO" id="GO:0032259">
    <property type="term" value="P:methylation"/>
    <property type="evidence" value="ECO:0007669"/>
    <property type="project" value="UniProtKB-KW"/>
</dbReference>
<protein>
    <submittedName>
        <fullName evidence="5">23S rRNA (Guanosine(2251)-2'-O)-methyltransferase</fullName>
        <ecNumber evidence="5">2.1.1.185</ecNumber>
    </submittedName>
</protein>
<sequence length="149" mass="15901">MQYHRKKNTPPAKAKKPSNSTSKAWIWGTHACYAALNNPKRVVLEVLASRNAYAKLPKSAMKLAGQPCEPTRISATLPTGAVHQGIALQIAPLPPVTLEQILPHLTGPLIMLDGVTDPRNIGAIFRSAAAFGASAIIAQDRHMPPLTGV</sequence>
<dbReference type="Pfam" id="PF00588">
    <property type="entry name" value="SpoU_methylase"/>
    <property type="match status" value="1"/>
</dbReference>
<dbReference type="Gene3D" id="3.40.1280.10">
    <property type="match status" value="1"/>
</dbReference>
<dbReference type="SUPFAM" id="SSF75217">
    <property type="entry name" value="alpha/beta knot"/>
    <property type="match status" value="1"/>
</dbReference>
<dbReference type="GO" id="GO:0005829">
    <property type="term" value="C:cytosol"/>
    <property type="evidence" value="ECO:0007669"/>
    <property type="project" value="TreeGrafter"/>
</dbReference>
<dbReference type="SUPFAM" id="SSF55315">
    <property type="entry name" value="L30e-like"/>
    <property type="match status" value="1"/>
</dbReference>
<gene>
    <name evidence="5" type="ORF">MNBD_ALPHA06-344</name>
</gene>
<accession>A0A3B0QZW0</accession>
<feature type="non-terminal residue" evidence="5">
    <location>
        <position position="149"/>
    </location>
</feature>
<dbReference type="SMART" id="SM00967">
    <property type="entry name" value="SpoU_sub_bind"/>
    <property type="match status" value="1"/>
</dbReference>
<evidence type="ECO:0000259" key="4">
    <source>
        <dbReference type="SMART" id="SM00967"/>
    </source>
</evidence>
<dbReference type="PANTHER" id="PTHR46429:SF1">
    <property type="entry name" value="23S RRNA (GUANOSINE-2'-O-)-METHYLTRANSFERASE RLMB"/>
    <property type="match status" value="1"/>
</dbReference>
<dbReference type="GO" id="GO:0008173">
    <property type="term" value="F:RNA methyltransferase activity"/>
    <property type="evidence" value="ECO:0007669"/>
    <property type="project" value="InterPro"/>
</dbReference>
<dbReference type="InterPro" id="IPR013123">
    <property type="entry name" value="SpoU_subst-bd"/>
</dbReference>
<reference evidence="5" key="1">
    <citation type="submission" date="2018-06" db="EMBL/GenBank/DDBJ databases">
        <authorList>
            <person name="Zhirakovskaya E."/>
        </authorList>
    </citation>
    <scope>NUCLEOTIDE SEQUENCE</scope>
</reference>
<keyword evidence="1 5" id="KW-0489">Methyltransferase</keyword>
<dbReference type="Pfam" id="PF08032">
    <property type="entry name" value="SpoU_sub_bind"/>
    <property type="match status" value="1"/>
</dbReference>
<dbReference type="EMBL" id="UOEE01000016">
    <property type="protein sequence ID" value="VAV86864.1"/>
    <property type="molecule type" value="Genomic_DNA"/>
</dbReference>
<dbReference type="InterPro" id="IPR029064">
    <property type="entry name" value="Ribosomal_eL30-like_sf"/>
</dbReference>
<dbReference type="InterPro" id="IPR004441">
    <property type="entry name" value="rRNA_MeTrfase_TrmH"/>
</dbReference>
<evidence type="ECO:0000256" key="2">
    <source>
        <dbReference type="ARBA" id="ARBA00022679"/>
    </source>
</evidence>
<dbReference type="InterPro" id="IPR029028">
    <property type="entry name" value="Alpha/beta_knot_MTases"/>
</dbReference>
<proteinExistence type="predicted"/>
<evidence type="ECO:0000256" key="3">
    <source>
        <dbReference type="SAM" id="MobiDB-lite"/>
    </source>
</evidence>
<evidence type="ECO:0000313" key="5">
    <source>
        <dbReference type="EMBL" id="VAV86864.1"/>
    </source>
</evidence>
<dbReference type="GO" id="GO:0003723">
    <property type="term" value="F:RNA binding"/>
    <property type="evidence" value="ECO:0007669"/>
    <property type="project" value="InterPro"/>
</dbReference>
<dbReference type="GO" id="GO:0006396">
    <property type="term" value="P:RNA processing"/>
    <property type="evidence" value="ECO:0007669"/>
    <property type="project" value="InterPro"/>
</dbReference>
<dbReference type="EC" id="2.1.1.185" evidence="5"/>
<dbReference type="PANTHER" id="PTHR46429">
    <property type="entry name" value="23S RRNA (GUANOSINE-2'-O-)-METHYLTRANSFERASE RLMB"/>
    <property type="match status" value="1"/>
</dbReference>
<dbReference type="InterPro" id="IPR029026">
    <property type="entry name" value="tRNA_m1G_MTases_N"/>
</dbReference>
<feature type="region of interest" description="Disordered" evidence="3">
    <location>
        <begin position="1"/>
        <end position="20"/>
    </location>
</feature>